<evidence type="ECO:0000259" key="2">
    <source>
        <dbReference type="PROSITE" id="PS51746"/>
    </source>
</evidence>
<accession>C1H2D6</accession>
<comment type="catalytic activity">
    <reaction evidence="1">
        <text>O-phospho-L-seryl-[protein] + H2O = L-seryl-[protein] + phosphate</text>
        <dbReference type="Rhea" id="RHEA:20629"/>
        <dbReference type="Rhea" id="RHEA-COMP:9863"/>
        <dbReference type="Rhea" id="RHEA-COMP:11604"/>
        <dbReference type="ChEBI" id="CHEBI:15377"/>
        <dbReference type="ChEBI" id="CHEBI:29999"/>
        <dbReference type="ChEBI" id="CHEBI:43474"/>
        <dbReference type="ChEBI" id="CHEBI:83421"/>
        <dbReference type="EC" id="3.1.3.16"/>
    </reaction>
</comment>
<dbReference type="SMART" id="SM00332">
    <property type="entry name" value="PP2Cc"/>
    <property type="match status" value="1"/>
</dbReference>
<dbReference type="KEGG" id="pbl:PAAG_04765"/>
<dbReference type="PANTHER" id="PTHR12320">
    <property type="entry name" value="PROTEIN PHOSPHATASE 2C"/>
    <property type="match status" value="1"/>
</dbReference>
<dbReference type="Gene3D" id="3.60.40.10">
    <property type="entry name" value="PPM-type phosphatase domain"/>
    <property type="match status" value="1"/>
</dbReference>
<dbReference type="OrthoDB" id="60843at2759"/>
<dbReference type="GeneID" id="9096524"/>
<dbReference type="STRING" id="502779.C1H2D6"/>
<dbReference type="GO" id="GO:0046872">
    <property type="term" value="F:metal ion binding"/>
    <property type="evidence" value="ECO:0007669"/>
    <property type="project" value="UniProtKB-UniRule"/>
</dbReference>
<dbReference type="HOGENOM" id="CLU_029404_7_2_1"/>
<keyword evidence="1" id="KW-0464">Manganese</keyword>
<keyword evidence="1" id="KW-0479">Metal-binding</keyword>
<evidence type="ECO:0000313" key="3">
    <source>
        <dbReference type="EMBL" id="EEH33716.1"/>
    </source>
</evidence>
<organism evidence="3 4">
    <name type="scientific">Paracoccidioides lutzii (strain ATCC MYA-826 / Pb01)</name>
    <name type="common">Paracoccidioides brasiliensis</name>
    <dbReference type="NCBI Taxonomy" id="502779"/>
    <lineage>
        <taxon>Eukaryota</taxon>
        <taxon>Fungi</taxon>
        <taxon>Dikarya</taxon>
        <taxon>Ascomycota</taxon>
        <taxon>Pezizomycotina</taxon>
        <taxon>Eurotiomycetes</taxon>
        <taxon>Eurotiomycetidae</taxon>
        <taxon>Onygenales</taxon>
        <taxon>Ajellomycetaceae</taxon>
        <taxon>Paracoccidioides</taxon>
    </lineage>
</organism>
<keyword evidence="1" id="KW-0460">Magnesium</keyword>
<dbReference type="SUPFAM" id="SSF81606">
    <property type="entry name" value="PP2C-like"/>
    <property type="match status" value="1"/>
</dbReference>
<evidence type="ECO:0000313" key="4">
    <source>
        <dbReference type="Proteomes" id="UP000002059"/>
    </source>
</evidence>
<proteinExistence type="inferred from homology"/>
<keyword evidence="1" id="KW-0904">Protein phosphatase</keyword>
<dbReference type="RefSeq" id="XP_002793236.1">
    <property type="nucleotide sequence ID" value="XM_002793190.1"/>
</dbReference>
<sequence>MDRAIVARASRLQGLAQMRLWNVVGSGWSLWSESASHGTNFSRAPCTSAVTRSRGVGADRSFHSSPSPLAEHRVSYRIAASASGKGHKLSPTKNVINFNPGKTDAIGLQKGVTAPAWKRTRFDSGEDAFFVSKIDDETNSVAFGVADGVGGWAEYGVDPADFSHALCSNMAQVALDWDRKFDKLRARTLMQGGYERCIADRTIFAGGSTASVGVAHQDGKVELANLGDSGSILCRLAAIHHYSVPQTHNFNTPYQLTLVPPLMRLQSSIFGGRVFEDFPYHANVTNLTMQHGDVLILATDGVLDNLFNQDILNIVTNQMISTGAWNGSSDSGISVSAELDNLTHVGGLVPSLGISLSPNNHIPNRQMPYAQGQLHTLQSLLALSIVQQAKVASMDYHRDGPFAKQAQRYRTLDKFRGGKVDDICVVIVVAVEEGRAGP</sequence>
<keyword evidence="1" id="KW-0378">Hydrolase</keyword>
<comment type="catalytic activity">
    <reaction evidence="1">
        <text>O-phospho-L-threonyl-[protein] + H2O = L-threonyl-[protein] + phosphate</text>
        <dbReference type="Rhea" id="RHEA:47004"/>
        <dbReference type="Rhea" id="RHEA-COMP:11060"/>
        <dbReference type="Rhea" id="RHEA-COMP:11605"/>
        <dbReference type="ChEBI" id="CHEBI:15377"/>
        <dbReference type="ChEBI" id="CHEBI:30013"/>
        <dbReference type="ChEBI" id="CHEBI:43474"/>
        <dbReference type="ChEBI" id="CHEBI:61977"/>
        <dbReference type="EC" id="3.1.3.16"/>
    </reaction>
</comment>
<dbReference type="InterPro" id="IPR001932">
    <property type="entry name" value="PPM-type_phosphatase-like_dom"/>
</dbReference>
<comment type="similarity">
    <text evidence="1">Belongs to the PP2C family.</text>
</comment>
<name>C1H2D6_PARBA</name>
<comment type="cofactor">
    <cofactor evidence="1">
        <name>Mg(2+)</name>
        <dbReference type="ChEBI" id="CHEBI:18420"/>
    </cofactor>
</comment>
<dbReference type="EC" id="3.1.3.16" evidence="1"/>
<dbReference type="InterPro" id="IPR036457">
    <property type="entry name" value="PPM-type-like_dom_sf"/>
</dbReference>
<protein>
    <recommendedName>
        <fullName evidence="1">Protein phosphatase</fullName>
        <ecNumber evidence="1">3.1.3.16</ecNumber>
    </recommendedName>
</protein>
<dbReference type="EMBL" id="KN294003">
    <property type="protein sequence ID" value="EEH33716.1"/>
    <property type="molecule type" value="Genomic_DNA"/>
</dbReference>
<gene>
    <name evidence="3" type="ORF">PAAG_04765</name>
</gene>
<dbReference type="PANTHER" id="PTHR12320:SF1">
    <property type="entry name" value="PROTEIN PHOSPHATASE PTC7 HOMOLOG"/>
    <property type="match status" value="1"/>
</dbReference>
<dbReference type="VEuPathDB" id="FungiDB:PAAG_04765"/>
<dbReference type="InterPro" id="IPR039123">
    <property type="entry name" value="PPTC7"/>
</dbReference>
<dbReference type="AlphaFoldDB" id="C1H2D6"/>
<dbReference type="OMA" id="AYSEPQT"/>
<evidence type="ECO:0000256" key="1">
    <source>
        <dbReference type="RuleBase" id="RU366020"/>
    </source>
</evidence>
<dbReference type="PROSITE" id="PS51746">
    <property type="entry name" value="PPM_2"/>
    <property type="match status" value="1"/>
</dbReference>
<reference evidence="3 4" key="1">
    <citation type="journal article" date="2011" name="PLoS Genet.">
        <title>Comparative genomic analysis of human fungal pathogens causing paracoccidioidomycosis.</title>
        <authorList>
            <person name="Desjardins C.A."/>
            <person name="Champion M.D."/>
            <person name="Holder J.W."/>
            <person name="Muszewska A."/>
            <person name="Goldberg J."/>
            <person name="Bailao A.M."/>
            <person name="Brigido M.M."/>
            <person name="Ferreira M.E."/>
            <person name="Garcia A.M."/>
            <person name="Grynberg M."/>
            <person name="Gujja S."/>
            <person name="Heiman D.I."/>
            <person name="Henn M.R."/>
            <person name="Kodira C.D."/>
            <person name="Leon-Narvaez H."/>
            <person name="Longo L.V."/>
            <person name="Ma L.J."/>
            <person name="Malavazi I."/>
            <person name="Matsuo A.L."/>
            <person name="Morais F.V."/>
            <person name="Pereira M."/>
            <person name="Rodriguez-Brito S."/>
            <person name="Sakthikumar S."/>
            <person name="Salem-Izacc S.M."/>
            <person name="Sykes S.M."/>
            <person name="Teixeira M.M."/>
            <person name="Vallejo M.C."/>
            <person name="Walter M.E."/>
            <person name="Yandava C."/>
            <person name="Young S."/>
            <person name="Zeng Q."/>
            <person name="Zucker J."/>
            <person name="Felipe M.S."/>
            <person name="Goldman G.H."/>
            <person name="Haas B.J."/>
            <person name="McEwen J.G."/>
            <person name="Nino-Vega G."/>
            <person name="Puccia R."/>
            <person name="San-Blas G."/>
            <person name="Soares C.M."/>
            <person name="Birren B.W."/>
            <person name="Cuomo C.A."/>
        </authorList>
    </citation>
    <scope>NUCLEOTIDE SEQUENCE [LARGE SCALE GENOMIC DNA]</scope>
    <source>
        <strain evidence="4">ATCC MYA-826 / Pb01</strain>
    </source>
</reference>
<comment type="cofactor">
    <cofactor evidence="1">
        <name>Mn(2+)</name>
        <dbReference type="ChEBI" id="CHEBI:29035"/>
    </cofactor>
</comment>
<dbReference type="GO" id="GO:0004722">
    <property type="term" value="F:protein serine/threonine phosphatase activity"/>
    <property type="evidence" value="ECO:0007669"/>
    <property type="project" value="UniProtKB-EC"/>
</dbReference>
<feature type="domain" description="PPM-type phosphatase" evidence="2">
    <location>
        <begin position="109"/>
        <end position="430"/>
    </location>
</feature>
<dbReference type="Proteomes" id="UP000002059">
    <property type="component" value="Partially assembled WGS sequence"/>
</dbReference>
<keyword evidence="4" id="KW-1185">Reference proteome</keyword>
<dbReference type="eggNOG" id="KOG1379">
    <property type="taxonomic scope" value="Eukaryota"/>
</dbReference>